<gene>
    <name evidence="2" type="ORF">SVIM_LOCUS426466</name>
</gene>
<dbReference type="AlphaFoldDB" id="A0A6N2MY55"/>
<evidence type="ECO:0000313" key="2">
    <source>
        <dbReference type="EMBL" id="VFU58401.1"/>
    </source>
</evidence>
<name>A0A6N2MY55_SALVM</name>
<proteinExistence type="predicted"/>
<sequence length="63" mass="7051">MGGGMNPAPSAASPEKERPTRSGDWILSLTKIKTLLLKASSHLFRTFRVYTFKVQDNLERGML</sequence>
<accession>A0A6N2MY55</accession>
<organism evidence="2">
    <name type="scientific">Salix viminalis</name>
    <name type="common">Common osier</name>
    <name type="synonym">Basket willow</name>
    <dbReference type="NCBI Taxonomy" id="40686"/>
    <lineage>
        <taxon>Eukaryota</taxon>
        <taxon>Viridiplantae</taxon>
        <taxon>Streptophyta</taxon>
        <taxon>Embryophyta</taxon>
        <taxon>Tracheophyta</taxon>
        <taxon>Spermatophyta</taxon>
        <taxon>Magnoliopsida</taxon>
        <taxon>eudicotyledons</taxon>
        <taxon>Gunneridae</taxon>
        <taxon>Pentapetalae</taxon>
        <taxon>rosids</taxon>
        <taxon>fabids</taxon>
        <taxon>Malpighiales</taxon>
        <taxon>Salicaceae</taxon>
        <taxon>Saliceae</taxon>
        <taxon>Salix</taxon>
    </lineage>
</organism>
<reference evidence="2" key="1">
    <citation type="submission" date="2019-03" db="EMBL/GenBank/DDBJ databases">
        <authorList>
            <person name="Mank J."/>
            <person name="Almeida P."/>
        </authorList>
    </citation>
    <scope>NUCLEOTIDE SEQUENCE</scope>
    <source>
        <strain evidence="2">78183</strain>
    </source>
</reference>
<protein>
    <submittedName>
        <fullName evidence="2">Uncharacterized protein</fullName>
    </submittedName>
</protein>
<feature type="region of interest" description="Disordered" evidence="1">
    <location>
        <begin position="1"/>
        <end position="22"/>
    </location>
</feature>
<dbReference type="EMBL" id="CAADRP010001985">
    <property type="protein sequence ID" value="VFU58401.1"/>
    <property type="molecule type" value="Genomic_DNA"/>
</dbReference>
<evidence type="ECO:0000256" key="1">
    <source>
        <dbReference type="SAM" id="MobiDB-lite"/>
    </source>
</evidence>